<dbReference type="RefSeq" id="WP_057633707.1">
    <property type="nucleotide sequence ID" value="NZ_LDJI01000019.1"/>
</dbReference>
<dbReference type="AlphaFoldDB" id="A0A0R0CFS6"/>
<evidence type="ECO:0000313" key="2">
    <source>
        <dbReference type="Proteomes" id="UP000050864"/>
    </source>
</evidence>
<evidence type="ECO:0000313" key="1">
    <source>
        <dbReference type="EMBL" id="KRG63928.1"/>
    </source>
</evidence>
<gene>
    <name evidence="1" type="ORF">ABB26_10150</name>
</gene>
<dbReference type="EMBL" id="LDJI01000019">
    <property type="protein sequence ID" value="KRG63928.1"/>
    <property type="molecule type" value="Genomic_DNA"/>
</dbReference>
<reference evidence="1 2" key="1">
    <citation type="submission" date="2015-05" db="EMBL/GenBank/DDBJ databases">
        <title>Genome sequencing and analysis of members of genus Stenotrophomonas.</title>
        <authorList>
            <person name="Patil P.P."/>
            <person name="Midha S."/>
            <person name="Patil P.B."/>
        </authorList>
    </citation>
    <scope>NUCLEOTIDE SEQUENCE [LARGE SCALE GENOMIC DNA]</scope>
    <source>
        <strain evidence="1 2">DSM 18929</strain>
    </source>
</reference>
<name>A0A0R0CFS6_9GAMM</name>
<keyword evidence="2" id="KW-1185">Reference proteome</keyword>
<protein>
    <submittedName>
        <fullName evidence="1">Uncharacterized protein</fullName>
    </submittedName>
</protein>
<comment type="caution">
    <text evidence="1">The sequence shown here is derived from an EMBL/GenBank/DDBJ whole genome shotgun (WGS) entry which is preliminary data.</text>
</comment>
<organism evidence="1 2">
    <name type="scientific">Stenotrophomonas humi</name>
    <dbReference type="NCBI Taxonomy" id="405444"/>
    <lineage>
        <taxon>Bacteria</taxon>
        <taxon>Pseudomonadati</taxon>
        <taxon>Pseudomonadota</taxon>
        <taxon>Gammaproteobacteria</taxon>
        <taxon>Lysobacterales</taxon>
        <taxon>Lysobacteraceae</taxon>
        <taxon>Stenotrophomonas</taxon>
    </lineage>
</organism>
<dbReference type="STRING" id="405444.ABB26_10150"/>
<sequence length="93" mass="10122">MLQFKVVNMRYIRRLRGRGMAQHFEGPCRLIAIRNGSGPYTATGYVHLGYEARVLAMVEASGEYSTQDEALAAGISAARAAARRMMDAAEGIA</sequence>
<accession>A0A0R0CFS6</accession>
<dbReference type="Proteomes" id="UP000050864">
    <property type="component" value="Unassembled WGS sequence"/>
</dbReference>
<proteinExistence type="predicted"/>